<dbReference type="InterPro" id="IPR022383">
    <property type="entry name" value="Lactate/malate_DH_C"/>
</dbReference>
<dbReference type="SUPFAM" id="SSF51735">
    <property type="entry name" value="NAD(P)-binding Rossmann-fold domains"/>
    <property type="match status" value="1"/>
</dbReference>
<dbReference type="InterPro" id="IPR001557">
    <property type="entry name" value="L-lactate/malate_DH"/>
</dbReference>
<reference evidence="5" key="1">
    <citation type="submission" date="2015-10" db="EMBL/GenBank/DDBJ databases">
        <authorList>
            <person name="Gilbert D.G."/>
        </authorList>
    </citation>
    <scope>NUCLEOTIDE SEQUENCE</scope>
</reference>
<dbReference type="Gene3D" id="3.90.110.10">
    <property type="entry name" value="Lactate dehydrogenase/glycoside hydrolase, family 4, C-terminal"/>
    <property type="match status" value="1"/>
</dbReference>
<dbReference type="EC" id="1.1.1.37" evidence="5"/>
<keyword evidence="2" id="KW-0520">NAD</keyword>
<evidence type="ECO:0000259" key="4">
    <source>
        <dbReference type="Pfam" id="PF02866"/>
    </source>
</evidence>
<organism evidence="5">
    <name type="scientific">hydrothermal vent metagenome</name>
    <dbReference type="NCBI Taxonomy" id="652676"/>
    <lineage>
        <taxon>unclassified sequences</taxon>
        <taxon>metagenomes</taxon>
        <taxon>ecological metagenomes</taxon>
    </lineage>
</organism>
<evidence type="ECO:0000313" key="5">
    <source>
        <dbReference type="EMBL" id="CUS53176.1"/>
    </source>
</evidence>
<dbReference type="InterPro" id="IPR036291">
    <property type="entry name" value="NAD(P)-bd_dom_sf"/>
</dbReference>
<dbReference type="PANTHER" id="PTHR43128">
    <property type="entry name" value="L-2-HYDROXYCARBOXYLATE DEHYDROGENASE (NAD(P)(+))"/>
    <property type="match status" value="1"/>
</dbReference>
<dbReference type="GO" id="GO:0004459">
    <property type="term" value="F:L-lactate dehydrogenase (NAD+) activity"/>
    <property type="evidence" value="ECO:0007669"/>
    <property type="project" value="TreeGrafter"/>
</dbReference>
<evidence type="ECO:0000259" key="3">
    <source>
        <dbReference type="Pfam" id="PF00056"/>
    </source>
</evidence>
<dbReference type="Gene3D" id="3.40.50.720">
    <property type="entry name" value="NAD(P)-binding Rossmann-like Domain"/>
    <property type="match status" value="1"/>
</dbReference>
<dbReference type="PRINTS" id="PR00086">
    <property type="entry name" value="LLDHDRGNASE"/>
</dbReference>
<keyword evidence="1 5" id="KW-0560">Oxidoreductase</keyword>
<dbReference type="EMBL" id="CZRL01000094">
    <property type="protein sequence ID" value="CUS53176.1"/>
    <property type="molecule type" value="Genomic_DNA"/>
</dbReference>
<dbReference type="Pfam" id="PF00056">
    <property type="entry name" value="Ldh_1_N"/>
    <property type="match status" value="1"/>
</dbReference>
<feature type="domain" description="Lactate/malate dehydrogenase N-terminal" evidence="3">
    <location>
        <begin position="93"/>
        <end position="232"/>
    </location>
</feature>
<dbReference type="InterPro" id="IPR015955">
    <property type="entry name" value="Lactate_DH/Glyco_Ohase_4_C"/>
</dbReference>
<evidence type="ECO:0000256" key="1">
    <source>
        <dbReference type="ARBA" id="ARBA00023002"/>
    </source>
</evidence>
<dbReference type="AlphaFoldDB" id="A0A160TTR5"/>
<dbReference type="NCBIfam" id="NF004863">
    <property type="entry name" value="PRK06223.1"/>
    <property type="match status" value="1"/>
</dbReference>
<dbReference type="GO" id="GO:0030060">
    <property type="term" value="F:L-malate dehydrogenase (NAD+) activity"/>
    <property type="evidence" value="ECO:0007669"/>
    <property type="project" value="UniProtKB-EC"/>
</dbReference>
<gene>
    <name evidence="5" type="ORF">MGWOODY_XGa2793</name>
</gene>
<proteinExistence type="predicted"/>
<dbReference type="InterPro" id="IPR001236">
    <property type="entry name" value="Lactate/malate_DH_N"/>
</dbReference>
<dbReference type="Pfam" id="PF02866">
    <property type="entry name" value="Ldh_1_C"/>
    <property type="match status" value="1"/>
</dbReference>
<name>A0A160TTR5_9ZZZZ</name>
<accession>A0A160TTR5</accession>
<dbReference type="CDD" id="cd01339">
    <property type="entry name" value="LDH-like_MDH"/>
    <property type="match status" value="1"/>
</dbReference>
<feature type="domain" description="Lactate/malate dehydrogenase C-terminal" evidence="4">
    <location>
        <begin position="236"/>
        <end position="394"/>
    </location>
</feature>
<dbReference type="PANTHER" id="PTHR43128:SF16">
    <property type="entry name" value="L-LACTATE DEHYDROGENASE"/>
    <property type="match status" value="1"/>
</dbReference>
<sequence>MTRSPRVIGAEQIADARQNGRQVLEILPGDIVTQLARESAESARITLVDGPLEKPAIPQTDGAITLQRSLYRRNPKWIAPKPSQGRSPGTISRLALIGAGGVGLNIAHLVANRGIANEVALIDIAPGVAEATALDLNHASGITRSGTHVQGGTDLSLIADAQVVVITAGRPRSPGMSRADLMTINRRIIQSISESVRTHAPDSIVIVVTNPLDEMTTTVLEATGFPHHKVLGMAGTLDSSRFRWTLAQKAGVPVSDVEAVTLGSHGGEMVPIVSTALIRNKPVTTVLSDDDIRDCVETTVHGGESVVALRKTGSATLAPAHAVCELLDAIRGARPGALPVSVMLNGSYGIHDVVLGVPCVLDSNGLREIIELSITDEEQTLLEAAAESVRSRLGQTANTNI</sequence>
<dbReference type="InterPro" id="IPR011275">
    <property type="entry name" value="Malate_DH_type3"/>
</dbReference>
<evidence type="ECO:0000256" key="2">
    <source>
        <dbReference type="ARBA" id="ARBA00023027"/>
    </source>
</evidence>
<dbReference type="SUPFAM" id="SSF56327">
    <property type="entry name" value="LDH C-terminal domain-like"/>
    <property type="match status" value="1"/>
</dbReference>
<protein>
    <submittedName>
        <fullName evidence="5">Malate dehydrogenase</fullName>
        <ecNumber evidence="5">1.1.1.37</ecNumber>
    </submittedName>
</protein>
<dbReference type="GO" id="GO:0006089">
    <property type="term" value="P:lactate metabolic process"/>
    <property type="evidence" value="ECO:0007669"/>
    <property type="project" value="TreeGrafter"/>
</dbReference>